<dbReference type="EMBL" id="FXTB01000001">
    <property type="protein sequence ID" value="SMO36144.1"/>
    <property type="molecule type" value="Genomic_DNA"/>
</dbReference>
<keyword evidence="3 6" id="KW-1133">Transmembrane helix</keyword>
<evidence type="ECO:0000256" key="3">
    <source>
        <dbReference type="ARBA" id="ARBA00022989"/>
    </source>
</evidence>
<comment type="subcellular location">
    <subcellularLocation>
        <location evidence="1">Membrane</location>
        <topology evidence="1">Multi-pass membrane protein</topology>
    </subcellularLocation>
</comment>
<feature type="domain" description="Peptidase S54 rhomboid" evidence="7">
    <location>
        <begin position="54"/>
        <end position="190"/>
    </location>
</feature>
<dbReference type="InterPro" id="IPR050925">
    <property type="entry name" value="Rhomboid_protease_S54"/>
</dbReference>
<keyword evidence="2 6" id="KW-0812">Transmembrane</keyword>
<dbReference type="SUPFAM" id="SSF144091">
    <property type="entry name" value="Rhomboid-like"/>
    <property type="match status" value="1"/>
</dbReference>
<feature type="transmembrane region" description="Helical" evidence="6">
    <location>
        <begin position="15"/>
        <end position="35"/>
    </location>
</feature>
<reference evidence="8 9" key="1">
    <citation type="submission" date="2017-05" db="EMBL/GenBank/DDBJ databases">
        <authorList>
            <person name="Varghese N."/>
            <person name="Submissions S."/>
        </authorList>
    </citation>
    <scope>NUCLEOTIDE SEQUENCE [LARGE SCALE GENOMIC DNA]</scope>
    <source>
        <strain evidence="8 9">DSM 27040</strain>
    </source>
</reference>
<evidence type="ECO:0000313" key="8">
    <source>
        <dbReference type="EMBL" id="SMO36144.1"/>
    </source>
</evidence>
<gene>
    <name evidence="8" type="ORF">SAMN06265379_101270</name>
</gene>
<dbReference type="GO" id="GO:0006508">
    <property type="term" value="P:proteolysis"/>
    <property type="evidence" value="ECO:0007669"/>
    <property type="project" value="UniProtKB-KW"/>
</dbReference>
<dbReference type="InterPro" id="IPR022764">
    <property type="entry name" value="Peptidase_S54_rhomboid_dom"/>
</dbReference>
<feature type="transmembrane region" description="Helical" evidence="6">
    <location>
        <begin position="72"/>
        <end position="90"/>
    </location>
</feature>
<dbReference type="OrthoDB" id="465874at2"/>
<evidence type="ECO:0000256" key="4">
    <source>
        <dbReference type="ARBA" id="ARBA00023136"/>
    </source>
</evidence>
<keyword evidence="8" id="KW-0645">Protease</keyword>
<dbReference type="GO" id="GO:0016020">
    <property type="term" value="C:membrane"/>
    <property type="evidence" value="ECO:0007669"/>
    <property type="project" value="UniProtKB-SubCell"/>
</dbReference>
<dbReference type="AlphaFoldDB" id="A0A521AMS6"/>
<feature type="transmembrane region" description="Helical" evidence="6">
    <location>
        <begin position="144"/>
        <end position="163"/>
    </location>
</feature>
<dbReference type="PANTHER" id="PTHR43731:SF9">
    <property type="entry name" value="SLR1461 PROTEIN"/>
    <property type="match status" value="1"/>
</dbReference>
<feature type="transmembrane region" description="Helical" evidence="6">
    <location>
        <begin position="97"/>
        <end position="113"/>
    </location>
</feature>
<keyword evidence="8" id="KW-0378">Hydrolase</keyword>
<feature type="compositionally biased region" description="Acidic residues" evidence="5">
    <location>
        <begin position="203"/>
        <end position="216"/>
    </location>
</feature>
<protein>
    <submittedName>
        <fullName evidence="8">Membrane associated serine protease, rhomboid family</fullName>
    </submittedName>
</protein>
<dbReference type="Pfam" id="PF01694">
    <property type="entry name" value="Rhomboid"/>
    <property type="match status" value="1"/>
</dbReference>
<keyword evidence="9" id="KW-1185">Reference proteome</keyword>
<evidence type="ECO:0000256" key="5">
    <source>
        <dbReference type="SAM" id="MobiDB-lite"/>
    </source>
</evidence>
<dbReference type="Gene3D" id="1.20.1540.10">
    <property type="entry name" value="Rhomboid-like"/>
    <property type="match status" value="1"/>
</dbReference>
<evidence type="ECO:0000259" key="7">
    <source>
        <dbReference type="Pfam" id="PF01694"/>
    </source>
</evidence>
<feature type="region of interest" description="Disordered" evidence="5">
    <location>
        <begin position="195"/>
        <end position="225"/>
    </location>
</feature>
<feature type="transmembrane region" description="Helical" evidence="6">
    <location>
        <begin position="175"/>
        <end position="190"/>
    </location>
</feature>
<evidence type="ECO:0000256" key="6">
    <source>
        <dbReference type="SAM" id="Phobius"/>
    </source>
</evidence>
<name>A0A521AMS6_SACCC</name>
<dbReference type="GO" id="GO:0004252">
    <property type="term" value="F:serine-type endopeptidase activity"/>
    <property type="evidence" value="ECO:0007669"/>
    <property type="project" value="InterPro"/>
</dbReference>
<keyword evidence="4 6" id="KW-0472">Membrane</keyword>
<dbReference type="InterPro" id="IPR035952">
    <property type="entry name" value="Rhomboid-like_sf"/>
</dbReference>
<accession>A0A521AMS6</accession>
<dbReference type="RefSeq" id="WP_142531667.1">
    <property type="nucleotide sequence ID" value="NZ_FXTB01000001.1"/>
</dbReference>
<proteinExistence type="predicted"/>
<feature type="transmembrane region" description="Helical" evidence="6">
    <location>
        <begin position="119"/>
        <end position="137"/>
    </location>
</feature>
<sequence>MKGLGSHIPIERRRFLHSLIFPSFFLVLIFTVKLIETLEGVSFAGYGVRPLTKEGLWGILFSPLIHGDWQHLYSNSISMFVLGVTLFYFYNKIAYKVFFLIYLLSGIGLWLAARDSWHIGASGLIYGLTGFLAVSGIIRRHIRLIAISFLIIFFYGSLVWGAFPLKINMEYSWEGHFWGGLSGILLAVLFKNEGPQRPKSPLEDEEEEDEDTEEDPYWMKTTVES</sequence>
<dbReference type="Proteomes" id="UP000319040">
    <property type="component" value="Unassembled WGS sequence"/>
</dbReference>
<evidence type="ECO:0000313" key="9">
    <source>
        <dbReference type="Proteomes" id="UP000319040"/>
    </source>
</evidence>
<evidence type="ECO:0000256" key="1">
    <source>
        <dbReference type="ARBA" id="ARBA00004141"/>
    </source>
</evidence>
<evidence type="ECO:0000256" key="2">
    <source>
        <dbReference type="ARBA" id="ARBA00022692"/>
    </source>
</evidence>
<dbReference type="PANTHER" id="PTHR43731">
    <property type="entry name" value="RHOMBOID PROTEASE"/>
    <property type="match status" value="1"/>
</dbReference>
<organism evidence="8 9">
    <name type="scientific">Saccharicrinis carchari</name>
    <dbReference type="NCBI Taxonomy" id="1168039"/>
    <lineage>
        <taxon>Bacteria</taxon>
        <taxon>Pseudomonadati</taxon>
        <taxon>Bacteroidota</taxon>
        <taxon>Bacteroidia</taxon>
        <taxon>Marinilabiliales</taxon>
        <taxon>Marinilabiliaceae</taxon>
        <taxon>Saccharicrinis</taxon>
    </lineage>
</organism>